<dbReference type="PANTHER" id="PTHR43701:SF5">
    <property type="entry name" value="MEMBRANE TRANSPORTER PROTEIN-RELATED"/>
    <property type="match status" value="1"/>
</dbReference>
<sequence length="272" mass="28531">MDALSWGEAGILTLLIFAAAVLYSSVGHAGASAYLAAMSLFGLAPDRMKPAALILNVAVAILATVRYIRAGCFQPRIWFLFTSASIPCAALGGYWTLPTTLYKPIVGLVLLFAAGRFLKEPIRAISTDDGSFGSAQEPLRPLRWPIAAFWGASIGLLSGLTGTGGGIFLSPLILMMRWATTRQTSGISAAFILANSLAGLGGLLTQGQTIPPAVSIWLVAVLAGGWIGSSLGVRRLNTASLRKLLGVVLVIAGGKMLLSDLSWYQFFSNLGS</sequence>
<feature type="transmembrane region" description="Helical" evidence="5">
    <location>
        <begin position="48"/>
        <end position="65"/>
    </location>
</feature>
<evidence type="ECO:0000256" key="2">
    <source>
        <dbReference type="ARBA" id="ARBA00022692"/>
    </source>
</evidence>
<dbReference type="EMBL" id="JACEFB010000002">
    <property type="protein sequence ID" value="MBA2225471.1"/>
    <property type="molecule type" value="Genomic_DNA"/>
</dbReference>
<feature type="transmembrane region" description="Helical" evidence="5">
    <location>
        <begin position="210"/>
        <end position="232"/>
    </location>
</feature>
<comment type="caution">
    <text evidence="6">The sequence shown here is derived from an EMBL/GenBank/DDBJ whole genome shotgun (WGS) entry which is preliminary data.</text>
</comment>
<evidence type="ECO:0000256" key="3">
    <source>
        <dbReference type="ARBA" id="ARBA00022989"/>
    </source>
</evidence>
<dbReference type="RefSeq" id="WP_194536894.1">
    <property type="nucleotide sequence ID" value="NZ_JACEFB010000002.1"/>
</dbReference>
<dbReference type="InterPro" id="IPR002781">
    <property type="entry name" value="TM_pro_TauE-like"/>
</dbReference>
<reference evidence="6 7" key="1">
    <citation type="submission" date="2020-07" db="EMBL/GenBank/DDBJ databases">
        <title>Thermogemmata thermophila gen. nov., sp. nov., a novel moderate thermophilic planctomycete from a Kamchatka hot spring.</title>
        <authorList>
            <person name="Elcheninov A.G."/>
            <person name="Podosokorskaya O.A."/>
            <person name="Kovaleva O.L."/>
            <person name="Novikov A."/>
            <person name="Bonch-Osmolovskaya E.A."/>
            <person name="Toshchakov S.V."/>
            <person name="Kublanov I.V."/>
        </authorList>
    </citation>
    <scope>NUCLEOTIDE SEQUENCE [LARGE SCALE GENOMIC DNA]</scope>
    <source>
        <strain evidence="6 7">2918</strain>
    </source>
</reference>
<keyword evidence="4 5" id="KW-0472">Membrane</keyword>
<feature type="transmembrane region" description="Helical" evidence="5">
    <location>
        <begin position="12"/>
        <end position="36"/>
    </location>
</feature>
<dbReference type="PANTHER" id="PTHR43701">
    <property type="entry name" value="MEMBRANE TRANSPORTER PROTEIN MJ0441-RELATED"/>
    <property type="match status" value="1"/>
</dbReference>
<feature type="transmembrane region" description="Helical" evidence="5">
    <location>
        <begin position="244"/>
        <end position="266"/>
    </location>
</feature>
<evidence type="ECO:0000313" key="6">
    <source>
        <dbReference type="EMBL" id="MBA2225471.1"/>
    </source>
</evidence>
<dbReference type="InterPro" id="IPR051598">
    <property type="entry name" value="TSUP/Inactive_protease-like"/>
</dbReference>
<gene>
    <name evidence="6" type="ORF">H0921_04760</name>
</gene>
<dbReference type="Proteomes" id="UP000542342">
    <property type="component" value="Unassembled WGS sequence"/>
</dbReference>
<proteinExistence type="inferred from homology"/>
<evidence type="ECO:0000313" key="7">
    <source>
        <dbReference type="Proteomes" id="UP000542342"/>
    </source>
</evidence>
<organism evidence="6 7">
    <name type="scientific">Thermogemmata fonticola</name>
    <dbReference type="NCBI Taxonomy" id="2755323"/>
    <lineage>
        <taxon>Bacteria</taxon>
        <taxon>Pseudomonadati</taxon>
        <taxon>Planctomycetota</taxon>
        <taxon>Planctomycetia</taxon>
        <taxon>Gemmatales</taxon>
        <taxon>Gemmataceae</taxon>
        <taxon>Thermogemmata</taxon>
    </lineage>
</organism>
<evidence type="ECO:0000256" key="4">
    <source>
        <dbReference type="ARBA" id="ARBA00023136"/>
    </source>
</evidence>
<evidence type="ECO:0000256" key="1">
    <source>
        <dbReference type="ARBA" id="ARBA00004141"/>
    </source>
</evidence>
<evidence type="ECO:0000256" key="5">
    <source>
        <dbReference type="RuleBase" id="RU363041"/>
    </source>
</evidence>
<protein>
    <recommendedName>
        <fullName evidence="5">Probable membrane transporter protein</fullName>
    </recommendedName>
</protein>
<accession>A0A7V9AAT8</accession>
<name>A0A7V9AAT8_9BACT</name>
<comment type="subcellular location">
    <subcellularLocation>
        <location evidence="5">Cell membrane</location>
        <topology evidence="5">Multi-pass membrane protein</topology>
    </subcellularLocation>
    <subcellularLocation>
        <location evidence="1">Membrane</location>
        <topology evidence="1">Multi-pass membrane protein</topology>
    </subcellularLocation>
</comment>
<feature type="transmembrane region" description="Helical" evidence="5">
    <location>
        <begin position="147"/>
        <end position="174"/>
    </location>
</feature>
<dbReference type="GO" id="GO:0005886">
    <property type="term" value="C:plasma membrane"/>
    <property type="evidence" value="ECO:0007669"/>
    <property type="project" value="UniProtKB-SubCell"/>
</dbReference>
<comment type="similarity">
    <text evidence="5">Belongs to the 4-toluene sulfonate uptake permease (TSUP) (TC 2.A.102) family.</text>
</comment>
<keyword evidence="3 5" id="KW-1133">Transmembrane helix</keyword>
<dbReference type="Pfam" id="PF01925">
    <property type="entry name" value="TauE"/>
    <property type="match status" value="1"/>
</dbReference>
<dbReference type="AlphaFoldDB" id="A0A7V9AAT8"/>
<keyword evidence="7" id="KW-1185">Reference proteome</keyword>
<feature type="transmembrane region" description="Helical" evidence="5">
    <location>
        <begin position="186"/>
        <end position="204"/>
    </location>
</feature>
<keyword evidence="2 5" id="KW-0812">Transmembrane</keyword>
<keyword evidence="5" id="KW-1003">Cell membrane</keyword>
<feature type="transmembrane region" description="Helical" evidence="5">
    <location>
        <begin position="77"/>
        <end position="97"/>
    </location>
</feature>